<name>W8KIT0_9GAMM</name>
<feature type="domain" description="Lcl C-terminal" evidence="1">
    <location>
        <begin position="17"/>
        <end position="136"/>
    </location>
</feature>
<organism evidence="2 3">
    <name type="scientific">Ectothiorhodospira haloalkaliphila</name>
    <dbReference type="NCBI Taxonomy" id="421628"/>
    <lineage>
        <taxon>Bacteria</taxon>
        <taxon>Pseudomonadati</taxon>
        <taxon>Pseudomonadota</taxon>
        <taxon>Gammaproteobacteria</taxon>
        <taxon>Chromatiales</taxon>
        <taxon>Ectothiorhodospiraceae</taxon>
        <taxon>Ectothiorhodospira</taxon>
    </lineage>
</organism>
<accession>W8KIT0</accession>
<reference evidence="2 3" key="1">
    <citation type="journal article" date="2014" name="J Genomics">
        <title>Draft Genome Sequence of the Extremely Halophilic Phototrophic Purple Sulfur Bacterium Halorhodospira halochloris.</title>
        <authorList>
            <person name="Singh K.S."/>
            <person name="Kirksey J."/>
            <person name="Hoff W.D."/>
            <person name="Deole R."/>
        </authorList>
    </citation>
    <scope>NUCLEOTIDE SEQUENCE [LARGE SCALE GENOMIC DNA]</scope>
    <source>
        <strain evidence="2 3">A</strain>
    </source>
</reference>
<evidence type="ECO:0000313" key="3">
    <source>
        <dbReference type="Proteomes" id="UP000019442"/>
    </source>
</evidence>
<dbReference type="PANTHER" id="PTHR35812">
    <property type="entry name" value="LIPOPROTEIN"/>
    <property type="match status" value="1"/>
</dbReference>
<dbReference type="EMBL" id="CP007268">
    <property type="protein sequence ID" value="AHK79078.1"/>
    <property type="molecule type" value="Genomic_DNA"/>
</dbReference>
<dbReference type="InterPro" id="IPR011460">
    <property type="entry name" value="Lcl_C"/>
</dbReference>
<dbReference type="AlphaFoldDB" id="W8KIT0"/>
<evidence type="ECO:0000313" key="2">
    <source>
        <dbReference type="EMBL" id="AHK79078.1"/>
    </source>
</evidence>
<proteinExistence type="predicted"/>
<reference evidence="3" key="2">
    <citation type="submission" date="2014-02" db="EMBL/GenBank/DDBJ databases">
        <title>Draft Genome Sequence of extremely halophilic bacteria Halorhodospira halochloris.</title>
        <authorList>
            <person name="Singh K.S."/>
        </authorList>
    </citation>
    <scope>NUCLEOTIDE SEQUENCE [LARGE SCALE GENOMIC DNA]</scope>
    <source>
        <strain evidence="3">A</strain>
    </source>
</reference>
<dbReference type="PANTHER" id="PTHR35812:SF1">
    <property type="entry name" value="LIPOPROTEIN"/>
    <property type="match status" value="1"/>
</dbReference>
<dbReference type="HOGENOM" id="CLU_101405_1_2_6"/>
<evidence type="ECO:0000259" key="1">
    <source>
        <dbReference type="Pfam" id="PF07603"/>
    </source>
</evidence>
<keyword evidence="3" id="KW-1185">Reference proteome</keyword>
<sequence length="139" mass="15776">METTPSAEFTPLEGGAVVRHERTGLEWRRCPEGMNWNGSGCDGNASWMNWQTALQHAHDLQGWRLPNINELRSIVEFCRRGPAVNQHVFPDTPSSIFWSASPVAGYSDRAWSVHFARGNDFWNPRGNDTRRVRLVRGGQ</sequence>
<dbReference type="Proteomes" id="UP000019442">
    <property type="component" value="Chromosome"/>
</dbReference>
<dbReference type="Pfam" id="PF07603">
    <property type="entry name" value="Lcl_C"/>
    <property type="match status" value="1"/>
</dbReference>
<gene>
    <name evidence="2" type="ORF">M911_07800</name>
</gene>
<dbReference type="KEGG" id="hhc:M911_07800"/>
<protein>
    <recommendedName>
        <fullName evidence="1">Lcl C-terminal domain-containing protein</fullName>
    </recommendedName>
</protein>